<reference evidence="1" key="2">
    <citation type="journal article" date="2022" name="New Phytol.">
        <title>Evolutionary transition to the ectomycorrhizal habit in the genomes of a hyperdiverse lineage of mushroom-forming fungi.</title>
        <authorList>
            <person name="Looney B."/>
            <person name="Miyauchi S."/>
            <person name="Morin E."/>
            <person name="Drula E."/>
            <person name="Courty P.E."/>
            <person name="Kohler A."/>
            <person name="Kuo A."/>
            <person name="LaButti K."/>
            <person name="Pangilinan J."/>
            <person name="Lipzen A."/>
            <person name="Riley R."/>
            <person name="Andreopoulos W."/>
            <person name="He G."/>
            <person name="Johnson J."/>
            <person name="Nolan M."/>
            <person name="Tritt A."/>
            <person name="Barry K.W."/>
            <person name="Grigoriev I.V."/>
            <person name="Nagy L.G."/>
            <person name="Hibbett D."/>
            <person name="Henrissat B."/>
            <person name="Matheny P.B."/>
            <person name="Labbe J."/>
            <person name="Martin F.M."/>
        </authorList>
    </citation>
    <scope>NUCLEOTIDE SEQUENCE</scope>
    <source>
        <strain evidence="1">FP105234-sp</strain>
    </source>
</reference>
<dbReference type="Proteomes" id="UP000814033">
    <property type="component" value="Unassembled WGS sequence"/>
</dbReference>
<keyword evidence="2" id="KW-1185">Reference proteome</keyword>
<keyword evidence="1" id="KW-0436">Ligase</keyword>
<evidence type="ECO:0000313" key="2">
    <source>
        <dbReference type="Proteomes" id="UP000814033"/>
    </source>
</evidence>
<gene>
    <name evidence="1" type="ORF">FA95DRAFT_1486039</name>
</gene>
<evidence type="ECO:0000313" key="1">
    <source>
        <dbReference type="EMBL" id="KAI0051116.1"/>
    </source>
</evidence>
<accession>A0ACB8S4M4</accession>
<protein>
    <submittedName>
        <fullName evidence="1">Mur ligase</fullName>
    </submittedName>
</protein>
<proteinExistence type="predicted"/>
<name>A0ACB8S4M4_9AGAM</name>
<sequence>MSIDLSLRRVAHLLSHLPPYTRPTVHIAGTNGKGSVSALTSSILLESSFSVGRFNSPHLVSIYDSIVINGKPVDAESYWQARHAVEHADTLHGVGATSFELLTSTALLVFERAAVEVVVLEVGMGGRLDATNAIADDVVLASALTAVDLDHQNFLGDTVHQIAQEKAGIARRGVPFVLGPQKFPEVIQSVKQAVAVAGADLILATAATKSLGDPSLDDEGTSSDNLPLYGEHQLDNLGVAAGIVDALRIHPSSFRKGFGRDRISSSTVAAGIRNTTWPGRLSFHDIPASMFHAAPGTQPPLLLADGAHNASSSTTLASYLSHLLTQPTMQTIHITFILALSHSPPKSPLQTLSPLFAFSRPPGVEVSVDVAVLKFTTPVDGMPWLRPVPPSDLQEVVKELLPAAEIWSKPDEEDPRDAHLYQALRWACGKPGGGRDSTRRLIVVAGSLYLVADLYRLLQSL</sequence>
<reference evidence="1" key="1">
    <citation type="submission" date="2021-02" db="EMBL/GenBank/DDBJ databases">
        <authorList>
            <consortium name="DOE Joint Genome Institute"/>
            <person name="Ahrendt S."/>
            <person name="Looney B.P."/>
            <person name="Miyauchi S."/>
            <person name="Morin E."/>
            <person name="Drula E."/>
            <person name="Courty P.E."/>
            <person name="Chicoki N."/>
            <person name="Fauchery L."/>
            <person name="Kohler A."/>
            <person name="Kuo A."/>
            <person name="Labutti K."/>
            <person name="Pangilinan J."/>
            <person name="Lipzen A."/>
            <person name="Riley R."/>
            <person name="Andreopoulos W."/>
            <person name="He G."/>
            <person name="Johnson J."/>
            <person name="Barry K.W."/>
            <person name="Grigoriev I.V."/>
            <person name="Nagy L."/>
            <person name="Hibbett D."/>
            <person name="Henrissat B."/>
            <person name="Matheny P.B."/>
            <person name="Labbe J."/>
            <person name="Martin F."/>
        </authorList>
    </citation>
    <scope>NUCLEOTIDE SEQUENCE</scope>
    <source>
        <strain evidence="1">FP105234-sp</strain>
    </source>
</reference>
<dbReference type="EMBL" id="MU275855">
    <property type="protein sequence ID" value="KAI0051116.1"/>
    <property type="molecule type" value="Genomic_DNA"/>
</dbReference>
<comment type="caution">
    <text evidence="1">The sequence shown here is derived from an EMBL/GenBank/DDBJ whole genome shotgun (WGS) entry which is preliminary data.</text>
</comment>
<organism evidence="1 2">
    <name type="scientific">Auriscalpium vulgare</name>
    <dbReference type="NCBI Taxonomy" id="40419"/>
    <lineage>
        <taxon>Eukaryota</taxon>
        <taxon>Fungi</taxon>
        <taxon>Dikarya</taxon>
        <taxon>Basidiomycota</taxon>
        <taxon>Agaricomycotina</taxon>
        <taxon>Agaricomycetes</taxon>
        <taxon>Russulales</taxon>
        <taxon>Auriscalpiaceae</taxon>
        <taxon>Auriscalpium</taxon>
    </lineage>
</organism>